<evidence type="ECO:0000256" key="5">
    <source>
        <dbReference type="ARBA" id="ARBA00045658"/>
    </source>
</evidence>
<dbReference type="SMART" id="SM00833">
    <property type="entry name" value="CobW_C"/>
    <property type="match status" value="1"/>
</dbReference>
<comment type="function">
    <text evidence="5">Zinc chaperone that directly transfers zinc cofactor to target proteins, thereby activating them. Zinc is transferred from the CXCC motif in the GTPase domain to the zinc binding site in target proteins in a process requiring GTP hydrolysis.</text>
</comment>
<evidence type="ECO:0000256" key="3">
    <source>
        <dbReference type="ARBA" id="ARBA00023186"/>
    </source>
</evidence>
<dbReference type="PANTHER" id="PTHR13748">
    <property type="entry name" value="COBW-RELATED"/>
    <property type="match status" value="1"/>
</dbReference>
<dbReference type="InterPro" id="IPR003495">
    <property type="entry name" value="CobW/HypB/UreG_nucleotide-bd"/>
</dbReference>
<sequence>MASPGAPDARPTIPVSVIGGFLGSGKTTLMNRLLAESPARTAVLVNDFGEINVDAAVLNSGDGLTFELANGCICCSMADGLASAIARAVAAGPARILIETSGVGEPRRVAEYALLDPALHLDLVVTLADAANLPDQLEDPLVGDTVARQFDGADLILLNRVDMAGPQARDAARAALRRLAPGRPVIETVRAEIPAALLVRDEITVFAAAPHGHHHAGHDRIFHPLTLTDPRPFDRAALNRALGRLPRSLLRLKGWVQFTDAPRPQLLQWVQGQWEFGPEAADQTSATRLMAIASAPGLDLAALLRGDAD</sequence>
<dbReference type="KEGG" id="tmo:TMO_c0447"/>
<dbReference type="Gene3D" id="3.40.50.300">
    <property type="entry name" value="P-loop containing nucleotide triphosphate hydrolases"/>
    <property type="match status" value="1"/>
</dbReference>
<dbReference type="PATRIC" id="fig|1110502.3.peg.5319"/>
<dbReference type="Gene3D" id="3.30.1220.10">
    <property type="entry name" value="CobW-like, C-terminal domain"/>
    <property type="match status" value="1"/>
</dbReference>
<evidence type="ECO:0000256" key="4">
    <source>
        <dbReference type="ARBA" id="ARBA00034320"/>
    </source>
</evidence>
<geneLocation type="plasmid" evidence="8 9">
    <name>pTM3</name>
</geneLocation>
<comment type="similarity">
    <text evidence="4">Belongs to the SIMIBI class G3E GTPase family. ZNG1 subfamily.</text>
</comment>
<accession>I3TWB9</accession>
<dbReference type="GO" id="GO:0000166">
    <property type="term" value="F:nucleotide binding"/>
    <property type="evidence" value="ECO:0007669"/>
    <property type="project" value="UniProtKB-KW"/>
</dbReference>
<comment type="catalytic activity">
    <reaction evidence="6">
        <text>GTP + H2O = GDP + phosphate + H(+)</text>
        <dbReference type="Rhea" id="RHEA:19669"/>
        <dbReference type="ChEBI" id="CHEBI:15377"/>
        <dbReference type="ChEBI" id="CHEBI:15378"/>
        <dbReference type="ChEBI" id="CHEBI:37565"/>
        <dbReference type="ChEBI" id="CHEBI:43474"/>
        <dbReference type="ChEBI" id="CHEBI:58189"/>
    </reaction>
    <physiologicalReaction direction="left-to-right" evidence="6">
        <dbReference type="Rhea" id="RHEA:19670"/>
    </physiologicalReaction>
</comment>
<dbReference type="InterPro" id="IPR027417">
    <property type="entry name" value="P-loop_NTPase"/>
</dbReference>
<dbReference type="RefSeq" id="WP_014748046.1">
    <property type="nucleotide sequence ID" value="NC_017958.1"/>
</dbReference>
<organism evidence="8 9">
    <name type="scientific">Tistrella mobilis (strain KA081020-065)</name>
    <dbReference type="NCBI Taxonomy" id="1110502"/>
    <lineage>
        <taxon>Bacteria</taxon>
        <taxon>Pseudomonadati</taxon>
        <taxon>Pseudomonadota</taxon>
        <taxon>Alphaproteobacteria</taxon>
        <taxon>Geminicoccales</taxon>
        <taxon>Geminicoccaceae</taxon>
        <taxon>Tistrella</taxon>
    </lineage>
</organism>
<feature type="domain" description="CobW C-terminal" evidence="7">
    <location>
        <begin position="222"/>
        <end position="308"/>
    </location>
</feature>
<keyword evidence="3" id="KW-0143">Chaperone</keyword>
<dbReference type="GO" id="GO:0016787">
    <property type="term" value="F:hydrolase activity"/>
    <property type="evidence" value="ECO:0007669"/>
    <property type="project" value="UniProtKB-KW"/>
</dbReference>
<gene>
    <name evidence="8" type="ordered locus">TMO_c0447</name>
</gene>
<evidence type="ECO:0000256" key="6">
    <source>
        <dbReference type="ARBA" id="ARBA00049117"/>
    </source>
</evidence>
<dbReference type="Pfam" id="PF07683">
    <property type="entry name" value="CobW_C"/>
    <property type="match status" value="1"/>
</dbReference>
<dbReference type="AlphaFoldDB" id="I3TWB9"/>
<evidence type="ECO:0000256" key="1">
    <source>
        <dbReference type="ARBA" id="ARBA00022741"/>
    </source>
</evidence>
<keyword evidence="2" id="KW-0378">Hydrolase</keyword>
<keyword evidence="9" id="KW-1185">Reference proteome</keyword>
<dbReference type="InterPro" id="IPR036627">
    <property type="entry name" value="CobW-likC_sf"/>
</dbReference>
<reference evidence="8 9" key="1">
    <citation type="journal article" date="2012" name="J. Am. Chem. Soc.">
        <title>Bacterial biosynthesis and maturation of the didemnin anti-cancer agents.</title>
        <authorList>
            <person name="Xu Y."/>
            <person name="Kersten R.D."/>
            <person name="Nam S.J."/>
            <person name="Lu L."/>
            <person name="Al-Suwailem A.M."/>
            <person name="Zheng H."/>
            <person name="Fenical W."/>
            <person name="Dorrestein P.C."/>
            <person name="Moore B.S."/>
            <person name="Qian P.Y."/>
        </authorList>
    </citation>
    <scope>NUCLEOTIDE SEQUENCE [LARGE SCALE GENOMIC DNA]</scope>
    <source>
        <strain evidence="8 9">KA081020-065</strain>
    </source>
</reference>
<evidence type="ECO:0000313" key="9">
    <source>
        <dbReference type="Proteomes" id="UP000005258"/>
    </source>
</evidence>
<proteinExistence type="inferred from homology"/>
<dbReference type="SUPFAM" id="SSF52540">
    <property type="entry name" value="P-loop containing nucleoside triphosphate hydrolases"/>
    <property type="match status" value="1"/>
</dbReference>
<dbReference type="EMBL" id="CP003239">
    <property type="protein sequence ID" value="AFK57057.1"/>
    <property type="molecule type" value="Genomic_DNA"/>
</dbReference>
<dbReference type="SUPFAM" id="SSF90002">
    <property type="entry name" value="Hypothetical protein YjiA, C-terminal domain"/>
    <property type="match status" value="1"/>
</dbReference>
<keyword evidence="8" id="KW-0614">Plasmid</keyword>
<keyword evidence="1" id="KW-0547">Nucleotide-binding</keyword>
<dbReference type="HOGENOM" id="CLU_017452_1_1_5"/>
<dbReference type="InterPro" id="IPR051316">
    <property type="entry name" value="Zinc-reg_GTPase_activator"/>
</dbReference>
<name>I3TWB9_TISMK</name>
<protein>
    <submittedName>
        <fullName evidence="8">Cobalamin synthesis protein, P47K</fullName>
    </submittedName>
</protein>
<evidence type="ECO:0000256" key="2">
    <source>
        <dbReference type="ARBA" id="ARBA00022801"/>
    </source>
</evidence>
<dbReference type="Proteomes" id="UP000005258">
    <property type="component" value="Plasmid pTM3"/>
</dbReference>
<dbReference type="PANTHER" id="PTHR13748:SF62">
    <property type="entry name" value="COBW DOMAIN-CONTAINING PROTEIN"/>
    <property type="match status" value="1"/>
</dbReference>
<evidence type="ECO:0000313" key="8">
    <source>
        <dbReference type="EMBL" id="AFK57057.1"/>
    </source>
</evidence>
<dbReference type="InterPro" id="IPR011629">
    <property type="entry name" value="CobW-like_C"/>
</dbReference>
<evidence type="ECO:0000259" key="7">
    <source>
        <dbReference type="SMART" id="SM00833"/>
    </source>
</evidence>
<dbReference type="GO" id="GO:0005737">
    <property type="term" value="C:cytoplasm"/>
    <property type="evidence" value="ECO:0007669"/>
    <property type="project" value="TreeGrafter"/>
</dbReference>
<dbReference type="CDD" id="cd03112">
    <property type="entry name" value="CobW-like"/>
    <property type="match status" value="1"/>
</dbReference>
<dbReference type="Pfam" id="PF02492">
    <property type="entry name" value="cobW"/>
    <property type="match status" value="1"/>
</dbReference>